<organism evidence="2 3">
    <name type="scientific">Liparis tanakae</name>
    <name type="common">Tanaka's snailfish</name>
    <dbReference type="NCBI Taxonomy" id="230148"/>
    <lineage>
        <taxon>Eukaryota</taxon>
        <taxon>Metazoa</taxon>
        <taxon>Chordata</taxon>
        <taxon>Craniata</taxon>
        <taxon>Vertebrata</taxon>
        <taxon>Euteleostomi</taxon>
        <taxon>Actinopterygii</taxon>
        <taxon>Neopterygii</taxon>
        <taxon>Teleostei</taxon>
        <taxon>Neoteleostei</taxon>
        <taxon>Acanthomorphata</taxon>
        <taxon>Eupercaria</taxon>
        <taxon>Perciformes</taxon>
        <taxon>Cottioidei</taxon>
        <taxon>Cottales</taxon>
        <taxon>Liparidae</taxon>
        <taxon>Liparis</taxon>
    </lineage>
</organism>
<evidence type="ECO:0000313" key="3">
    <source>
        <dbReference type="Proteomes" id="UP000314294"/>
    </source>
</evidence>
<feature type="compositionally biased region" description="Basic and acidic residues" evidence="1">
    <location>
        <begin position="178"/>
        <end position="190"/>
    </location>
</feature>
<gene>
    <name evidence="2" type="ORF">EYF80_032225</name>
</gene>
<dbReference type="Proteomes" id="UP000314294">
    <property type="component" value="Unassembled WGS sequence"/>
</dbReference>
<keyword evidence="3" id="KW-1185">Reference proteome</keyword>
<name>A0A4Z2GVT0_9TELE</name>
<proteinExistence type="predicted"/>
<sequence>MKRSCRWPDRKPTASGGVSHLLVPKVSRKRARPLGCGDEHRSGEMEVFLIEEMGGGGAELRHVALTAPRLFCCGFETMWRPGVIKNGDIGVMQQKDPVGERSMTQSNVNSLTGLYNWSTQETTTSSSEGFSRRSAPRCCYKQSSGGGISPEDHQEAGPMGKGLLEGNHMGGGGSEDGPDIREAVRKTLVD</sequence>
<comment type="caution">
    <text evidence="2">The sequence shown here is derived from an EMBL/GenBank/DDBJ whole genome shotgun (WGS) entry which is preliminary data.</text>
</comment>
<feature type="region of interest" description="Disordered" evidence="1">
    <location>
        <begin position="119"/>
        <end position="190"/>
    </location>
</feature>
<dbReference type="AlphaFoldDB" id="A0A4Z2GVT0"/>
<dbReference type="EMBL" id="SRLO01000402">
    <property type="protein sequence ID" value="TNN57559.1"/>
    <property type="molecule type" value="Genomic_DNA"/>
</dbReference>
<feature type="compositionally biased region" description="Low complexity" evidence="1">
    <location>
        <begin position="119"/>
        <end position="128"/>
    </location>
</feature>
<protein>
    <submittedName>
        <fullName evidence="2">Uncharacterized protein</fullName>
    </submittedName>
</protein>
<evidence type="ECO:0000313" key="2">
    <source>
        <dbReference type="EMBL" id="TNN57559.1"/>
    </source>
</evidence>
<accession>A0A4Z2GVT0</accession>
<reference evidence="2 3" key="1">
    <citation type="submission" date="2019-03" db="EMBL/GenBank/DDBJ databases">
        <title>First draft genome of Liparis tanakae, snailfish: a comprehensive survey of snailfish specific genes.</title>
        <authorList>
            <person name="Kim W."/>
            <person name="Song I."/>
            <person name="Jeong J.-H."/>
            <person name="Kim D."/>
            <person name="Kim S."/>
            <person name="Ryu S."/>
            <person name="Song J.Y."/>
            <person name="Lee S.K."/>
        </authorList>
    </citation>
    <scope>NUCLEOTIDE SEQUENCE [LARGE SCALE GENOMIC DNA]</scope>
    <source>
        <tissue evidence="2">Muscle</tissue>
    </source>
</reference>
<evidence type="ECO:0000256" key="1">
    <source>
        <dbReference type="SAM" id="MobiDB-lite"/>
    </source>
</evidence>